<dbReference type="PANTHER" id="PTHR21310">
    <property type="entry name" value="AMINOGLYCOSIDE PHOSPHOTRANSFERASE-RELATED-RELATED"/>
    <property type="match status" value="1"/>
</dbReference>
<dbReference type="GO" id="GO:0016301">
    <property type="term" value="F:kinase activity"/>
    <property type="evidence" value="ECO:0007669"/>
    <property type="project" value="UniProtKB-KW"/>
</dbReference>
<dbReference type="AlphaFoldDB" id="A0A927MS45"/>
<dbReference type="InterPro" id="IPR011009">
    <property type="entry name" value="Kinase-like_dom_sf"/>
</dbReference>
<dbReference type="InterPro" id="IPR002575">
    <property type="entry name" value="Aminoglycoside_PTrfase"/>
</dbReference>
<evidence type="ECO:0000313" key="3">
    <source>
        <dbReference type="Proteomes" id="UP000638648"/>
    </source>
</evidence>
<reference evidence="2" key="1">
    <citation type="submission" date="2020-10" db="EMBL/GenBank/DDBJ databases">
        <title>Sequencing the genomes of 1000 actinobacteria strains.</title>
        <authorList>
            <person name="Klenk H.-P."/>
        </authorList>
    </citation>
    <scope>NUCLEOTIDE SEQUENCE</scope>
    <source>
        <strain evidence="2">DSM 45354</strain>
    </source>
</reference>
<dbReference type="EMBL" id="JADBEM010000001">
    <property type="protein sequence ID" value="MBE1604223.1"/>
    <property type="molecule type" value="Genomic_DNA"/>
</dbReference>
<keyword evidence="2" id="KW-0808">Transferase</keyword>
<evidence type="ECO:0000313" key="2">
    <source>
        <dbReference type="EMBL" id="MBE1604223.1"/>
    </source>
</evidence>
<dbReference type="PANTHER" id="PTHR21310:SF40">
    <property type="entry name" value="AMINOGLYCOSIDE PHOSPHOTRANSFERASE DOMAIN-CONTAINING PROTEIN-RELATED"/>
    <property type="match status" value="1"/>
</dbReference>
<protein>
    <submittedName>
        <fullName evidence="2">Aminoglycoside phosphotransferase (APT) family kinase protein</fullName>
    </submittedName>
</protein>
<sequence length="337" mass="36655">MTHLPSEAALAWAHRALGADASVHSVESLNVGRGPWLLRVDQSDRTRDVVLRVGGRITTSQIVTGAAALRYAEEHGLPAPRLLATDLDGSVAGAPATLETALPGSSRLPGRVSLAQLHAAGAALARVHRIPLDPRPDLPLRHHSTYPVSGYDRARSRRWAALYRACPDEEKATVVEALCEWTGVPARWVRQWVNEPLPTPLLLWADDCVREHGRPDSPTGFVHGDVWWGNTRWDGDTFLALIDWKDSGAGSPGVDIGGFRFQMAITYGADPDPVLEGWEREAGMRATNVAYWDAVAALDTPTVLDGWPGYDDQGRPLDAAAVTARRDAFLRAAIDRL</sequence>
<dbReference type="RefSeq" id="WP_192748816.1">
    <property type="nucleotide sequence ID" value="NZ_BAABJL010000190.1"/>
</dbReference>
<dbReference type="InterPro" id="IPR051678">
    <property type="entry name" value="AGP_Transferase"/>
</dbReference>
<name>A0A927MS45_9ACTN</name>
<dbReference type="Gene3D" id="3.90.1200.10">
    <property type="match status" value="1"/>
</dbReference>
<accession>A0A927MS45</accession>
<keyword evidence="2" id="KW-0418">Kinase</keyword>
<dbReference type="Proteomes" id="UP000638648">
    <property type="component" value="Unassembled WGS sequence"/>
</dbReference>
<comment type="caution">
    <text evidence="2">The sequence shown here is derived from an EMBL/GenBank/DDBJ whole genome shotgun (WGS) entry which is preliminary data.</text>
</comment>
<feature type="domain" description="Aminoglycoside phosphotransferase" evidence="1">
    <location>
        <begin position="47"/>
        <end position="292"/>
    </location>
</feature>
<gene>
    <name evidence="2" type="ORF">HEB94_001071</name>
</gene>
<organism evidence="2 3">
    <name type="scientific">Actinopolymorpha pittospori</name>
    <dbReference type="NCBI Taxonomy" id="648752"/>
    <lineage>
        <taxon>Bacteria</taxon>
        <taxon>Bacillati</taxon>
        <taxon>Actinomycetota</taxon>
        <taxon>Actinomycetes</taxon>
        <taxon>Propionibacteriales</taxon>
        <taxon>Actinopolymorphaceae</taxon>
        <taxon>Actinopolymorpha</taxon>
    </lineage>
</organism>
<proteinExistence type="predicted"/>
<keyword evidence="3" id="KW-1185">Reference proteome</keyword>
<dbReference type="Pfam" id="PF01636">
    <property type="entry name" value="APH"/>
    <property type="match status" value="1"/>
</dbReference>
<evidence type="ECO:0000259" key="1">
    <source>
        <dbReference type="Pfam" id="PF01636"/>
    </source>
</evidence>
<dbReference type="SUPFAM" id="SSF56112">
    <property type="entry name" value="Protein kinase-like (PK-like)"/>
    <property type="match status" value="1"/>
</dbReference>